<dbReference type="PANTHER" id="PTHR43240:SF20">
    <property type="entry name" value="MEDIUM_LONG-CHAIN ACYL-COA THIOESTERASE YIGI"/>
    <property type="match status" value="1"/>
</dbReference>
<evidence type="ECO:0000256" key="5">
    <source>
        <dbReference type="ARBA" id="ARBA00038894"/>
    </source>
</evidence>
<evidence type="ECO:0000259" key="8">
    <source>
        <dbReference type="Pfam" id="PF03061"/>
    </source>
</evidence>
<accession>A0ABW3TQY7</accession>
<protein>
    <recommendedName>
        <fullName evidence="6">Medium/long-chain acyl-CoA thioesterase YigI</fullName>
        <ecNumber evidence="5">3.1.2.20</ecNumber>
    </recommendedName>
</protein>
<dbReference type="PANTHER" id="PTHR43240">
    <property type="entry name" value="1,4-DIHYDROXY-2-NAPHTHOYL-COA THIOESTERASE 1"/>
    <property type="match status" value="1"/>
</dbReference>
<evidence type="ECO:0000256" key="7">
    <source>
        <dbReference type="ARBA" id="ARBA00048062"/>
    </source>
</evidence>
<dbReference type="InterPro" id="IPR006683">
    <property type="entry name" value="Thioestr_dom"/>
</dbReference>
<feature type="domain" description="Thioesterase" evidence="8">
    <location>
        <begin position="48"/>
        <end position="121"/>
    </location>
</feature>
<dbReference type="InterPro" id="IPR029069">
    <property type="entry name" value="HotDog_dom_sf"/>
</dbReference>
<dbReference type="GO" id="GO:0016787">
    <property type="term" value="F:hydrolase activity"/>
    <property type="evidence" value="ECO:0007669"/>
    <property type="project" value="UniProtKB-KW"/>
</dbReference>
<gene>
    <name evidence="9" type="ORF">ACFQ3U_14350</name>
</gene>
<dbReference type="NCBIfam" id="TIGR00369">
    <property type="entry name" value="unchar_dom_1"/>
    <property type="match status" value="1"/>
</dbReference>
<dbReference type="EMBL" id="JBHTLY010000008">
    <property type="protein sequence ID" value="MFD1203075.1"/>
    <property type="molecule type" value="Genomic_DNA"/>
</dbReference>
<evidence type="ECO:0000256" key="3">
    <source>
        <dbReference type="ARBA" id="ARBA00036002"/>
    </source>
</evidence>
<evidence type="ECO:0000313" key="9">
    <source>
        <dbReference type="EMBL" id="MFD1203075.1"/>
    </source>
</evidence>
<evidence type="ECO:0000256" key="2">
    <source>
        <dbReference type="ARBA" id="ARBA00035880"/>
    </source>
</evidence>
<dbReference type="Pfam" id="PF03061">
    <property type="entry name" value="4HBT"/>
    <property type="match status" value="1"/>
</dbReference>
<organism evidence="9 10">
    <name type="scientific">Leucobacter albus</name>
    <dbReference type="NCBI Taxonomy" id="272210"/>
    <lineage>
        <taxon>Bacteria</taxon>
        <taxon>Bacillati</taxon>
        <taxon>Actinomycetota</taxon>
        <taxon>Actinomycetes</taxon>
        <taxon>Micrococcales</taxon>
        <taxon>Microbacteriaceae</taxon>
        <taxon>Leucobacter</taxon>
    </lineage>
</organism>
<evidence type="ECO:0000256" key="4">
    <source>
        <dbReference type="ARBA" id="ARBA00038381"/>
    </source>
</evidence>
<comment type="catalytic activity">
    <reaction evidence="7">
        <text>a medium-chain fatty acyl-CoA + H2O = a medium-chain fatty acid + CoA + H(+)</text>
        <dbReference type="Rhea" id="RHEA:68184"/>
        <dbReference type="ChEBI" id="CHEBI:15377"/>
        <dbReference type="ChEBI" id="CHEBI:15378"/>
        <dbReference type="ChEBI" id="CHEBI:57287"/>
        <dbReference type="ChEBI" id="CHEBI:59558"/>
        <dbReference type="ChEBI" id="CHEBI:90546"/>
    </reaction>
</comment>
<sequence length="138" mass="14745">MGDVELQQAQQILDAQPFSRFLGARLTRWDTSGVTLELDVRPEFLQQHGFVHGGVQAYLADNALTFAGGQVLGGNVLTADVAVNYLRPAQGDTLITRATVQAQASAKAVTLVEIFARSDGEEYLCSVGTGTIAAIKHK</sequence>
<reference evidence="10" key="1">
    <citation type="journal article" date="2019" name="Int. J. Syst. Evol. Microbiol.">
        <title>The Global Catalogue of Microorganisms (GCM) 10K type strain sequencing project: providing services to taxonomists for standard genome sequencing and annotation.</title>
        <authorList>
            <consortium name="The Broad Institute Genomics Platform"/>
            <consortium name="The Broad Institute Genome Sequencing Center for Infectious Disease"/>
            <person name="Wu L."/>
            <person name="Ma J."/>
        </authorList>
    </citation>
    <scope>NUCLEOTIDE SEQUENCE [LARGE SCALE GENOMIC DNA]</scope>
    <source>
        <strain evidence="10">CCUG 50213</strain>
    </source>
</reference>
<name>A0ABW3TQY7_9MICO</name>
<comment type="caution">
    <text evidence="9">The sequence shown here is derived from an EMBL/GenBank/DDBJ whole genome shotgun (WGS) entry which is preliminary data.</text>
</comment>
<comment type="similarity">
    <text evidence="4">Belongs to the YigI thioesterase family.</text>
</comment>
<proteinExistence type="inferred from homology"/>
<dbReference type="Gene3D" id="3.10.129.10">
    <property type="entry name" value="Hotdog Thioesterase"/>
    <property type="match status" value="1"/>
</dbReference>
<comment type="catalytic activity">
    <reaction evidence="3">
        <text>a long-chain fatty acyl-CoA + H2O = a long-chain fatty acid + CoA + H(+)</text>
        <dbReference type="Rhea" id="RHEA:67680"/>
        <dbReference type="ChEBI" id="CHEBI:15377"/>
        <dbReference type="ChEBI" id="CHEBI:15378"/>
        <dbReference type="ChEBI" id="CHEBI:57287"/>
        <dbReference type="ChEBI" id="CHEBI:57560"/>
        <dbReference type="ChEBI" id="CHEBI:83139"/>
    </reaction>
</comment>
<dbReference type="InterPro" id="IPR003736">
    <property type="entry name" value="PAAI_dom"/>
</dbReference>
<dbReference type="CDD" id="cd03443">
    <property type="entry name" value="PaaI_thioesterase"/>
    <property type="match status" value="1"/>
</dbReference>
<keyword evidence="10" id="KW-1185">Reference proteome</keyword>
<dbReference type="EC" id="3.1.2.20" evidence="5"/>
<keyword evidence="1 9" id="KW-0378">Hydrolase</keyword>
<dbReference type="SUPFAM" id="SSF54637">
    <property type="entry name" value="Thioesterase/thiol ester dehydrase-isomerase"/>
    <property type="match status" value="1"/>
</dbReference>
<evidence type="ECO:0000313" key="10">
    <source>
        <dbReference type="Proteomes" id="UP001597181"/>
    </source>
</evidence>
<dbReference type="Proteomes" id="UP001597181">
    <property type="component" value="Unassembled WGS sequence"/>
</dbReference>
<dbReference type="RefSeq" id="WP_343960153.1">
    <property type="nucleotide sequence ID" value="NZ_BAAAKZ010000006.1"/>
</dbReference>
<evidence type="ECO:0000256" key="1">
    <source>
        <dbReference type="ARBA" id="ARBA00022801"/>
    </source>
</evidence>
<evidence type="ECO:0000256" key="6">
    <source>
        <dbReference type="ARBA" id="ARBA00040062"/>
    </source>
</evidence>
<comment type="catalytic activity">
    <reaction evidence="2">
        <text>a fatty acyl-CoA + H2O = a fatty acid + CoA + H(+)</text>
        <dbReference type="Rhea" id="RHEA:16781"/>
        <dbReference type="ChEBI" id="CHEBI:15377"/>
        <dbReference type="ChEBI" id="CHEBI:15378"/>
        <dbReference type="ChEBI" id="CHEBI:28868"/>
        <dbReference type="ChEBI" id="CHEBI:57287"/>
        <dbReference type="ChEBI" id="CHEBI:77636"/>
        <dbReference type="EC" id="3.1.2.20"/>
    </reaction>
</comment>